<evidence type="ECO:0008006" key="4">
    <source>
        <dbReference type="Google" id="ProtNLM"/>
    </source>
</evidence>
<feature type="compositionally biased region" description="Low complexity" evidence="1">
    <location>
        <begin position="542"/>
        <end position="559"/>
    </location>
</feature>
<proteinExistence type="predicted"/>
<feature type="compositionally biased region" description="Basic and acidic residues" evidence="1">
    <location>
        <begin position="724"/>
        <end position="741"/>
    </location>
</feature>
<reference evidence="2" key="1">
    <citation type="submission" date="2022-07" db="EMBL/GenBank/DDBJ databases">
        <title>Phylogenomic reconstructions and comparative analyses of Kickxellomycotina fungi.</title>
        <authorList>
            <person name="Reynolds N.K."/>
            <person name="Stajich J.E."/>
            <person name="Barry K."/>
            <person name="Grigoriev I.V."/>
            <person name="Crous P."/>
            <person name="Smith M.E."/>
        </authorList>
    </citation>
    <scope>NUCLEOTIDE SEQUENCE</scope>
    <source>
        <strain evidence="2">NBRC 105413</strain>
    </source>
</reference>
<sequence>MELDPRITSFKLEFPIKRSNSGLKPTQTYYGRVLVEVSEPVAINQLRLLFEGWERVDFGAKIGATHKLLFRSAEDLLQTDSVVVDTIVNNATFEFACTMPNVNFPAAMRSAICEVAYTMSVTLIGSARSTITSETVSSSAQAGHVSTSCANHITTLAAASVPVQLAPKVVPSGVGWLKPMIMRDGIMLSEPVRRIFRKQNVQTAMNICLRVQNHCCTLGEAIIVDVDATMLQRDRVLTFVRAAVIEQVSLKTHVQDAQALESIKSFLATSGRTQSSTVVLAERTLNRKVSEIDPSVLNSAGAKDWGTSSHSQPLVGLHKVENLHIRVPRRDVCTAEGHFLSFSHVLRLTFGLTSRPSNGHFDTKYATKDVPLRLVTSKFGDVGRMSQVEINKRLSALTAEGDGCVRSAAYGYLLNENSRVSRPTPLESYTGRKEVPVPIIEPLMDPTCRPYTPAPHSILTSDCATPATANTTAMTGQMYTPIMIPRLANASAPVALSPSADSSVVPPTPMPAPSRPTNTLESLPLEKGFQFGPLPPVPDPGVPQNNDDNDNNNIGNDNDNANDDNNSDNDSSDVSLSQRNLPMLLAQKSLQSANISSAPLLPAHSNKSINNTCEKRESLDISRPASSADSVLYIAGHRHDNDNDDSKMKNNRDTLVEMHSTVASLAGSHKNSSIATSHNATTSSDYDFSSARSHASALDDSRAEISSATSDVLSTENTSTTASIDERRAAKQALSDKRESSQSEGETIVFSPRSERFDLDSGAMLDGLSTRSSSPEPKHSDLPVLPALPKLPSLPSLPVIDSLDDLTKGMLNSSSVFSDEIEFSSFWTTGTSF</sequence>
<protein>
    <recommendedName>
        <fullName evidence="4">Arrestin-like N-terminal domain-containing protein</fullName>
    </recommendedName>
</protein>
<feature type="compositionally biased region" description="Polar residues" evidence="1">
    <location>
        <begin position="707"/>
        <end position="723"/>
    </location>
</feature>
<keyword evidence="3" id="KW-1185">Reference proteome</keyword>
<name>A0A9W7XSC6_9FUNG</name>
<feature type="region of interest" description="Disordered" evidence="1">
    <location>
        <begin position="666"/>
        <end position="687"/>
    </location>
</feature>
<feature type="compositionally biased region" description="Polar residues" evidence="1">
    <location>
        <begin position="669"/>
        <end position="687"/>
    </location>
</feature>
<organism evidence="2 3">
    <name type="scientific">Coemansia asiatica</name>
    <dbReference type="NCBI Taxonomy" id="1052880"/>
    <lineage>
        <taxon>Eukaryota</taxon>
        <taxon>Fungi</taxon>
        <taxon>Fungi incertae sedis</taxon>
        <taxon>Zoopagomycota</taxon>
        <taxon>Kickxellomycotina</taxon>
        <taxon>Kickxellomycetes</taxon>
        <taxon>Kickxellales</taxon>
        <taxon>Kickxellaceae</taxon>
        <taxon>Coemansia</taxon>
    </lineage>
</organism>
<dbReference type="EMBL" id="JANBOH010000011">
    <property type="protein sequence ID" value="KAJ1648121.1"/>
    <property type="molecule type" value="Genomic_DNA"/>
</dbReference>
<feature type="compositionally biased region" description="Acidic residues" evidence="1">
    <location>
        <begin position="560"/>
        <end position="571"/>
    </location>
</feature>
<comment type="caution">
    <text evidence="2">The sequence shown here is derived from an EMBL/GenBank/DDBJ whole genome shotgun (WGS) entry which is preliminary data.</text>
</comment>
<gene>
    <name evidence="2" type="ORF">LPJ64_000574</name>
</gene>
<evidence type="ECO:0000256" key="1">
    <source>
        <dbReference type="SAM" id="MobiDB-lite"/>
    </source>
</evidence>
<evidence type="ECO:0000313" key="2">
    <source>
        <dbReference type="EMBL" id="KAJ1648121.1"/>
    </source>
</evidence>
<feature type="region of interest" description="Disordered" evidence="1">
    <location>
        <begin position="707"/>
        <end position="784"/>
    </location>
</feature>
<accession>A0A9W7XSC6</accession>
<dbReference type="Proteomes" id="UP001145021">
    <property type="component" value="Unassembled WGS sequence"/>
</dbReference>
<dbReference type="Gene3D" id="2.60.40.640">
    <property type="match status" value="1"/>
</dbReference>
<feature type="region of interest" description="Disordered" evidence="1">
    <location>
        <begin position="497"/>
        <end position="575"/>
    </location>
</feature>
<dbReference type="AlphaFoldDB" id="A0A9W7XSC6"/>
<dbReference type="InterPro" id="IPR014752">
    <property type="entry name" value="Arrestin-like_C"/>
</dbReference>
<evidence type="ECO:0000313" key="3">
    <source>
        <dbReference type="Proteomes" id="UP001145021"/>
    </source>
</evidence>